<keyword evidence="3" id="KW-0378">Hydrolase</keyword>
<dbReference type="PANTHER" id="PTHR18934:SF213">
    <property type="entry name" value="3'-5' RNA HELICASE YTHDC2"/>
    <property type="match status" value="1"/>
</dbReference>
<keyword evidence="2" id="KW-0547">Nucleotide-binding</keyword>
<dbReference type="InterPro" id="IPR007275">
    <property type="entry name" value="YTH_domain"/>
</dbReference>
<accession>A0ABP0GST5</accession>
<dbReference type="Pfam" id="PF21010">
    <property type="entry name" value="HA2_C"/>
    <property type="match status" value="1"/>
</dbReference>
<organism evidence="8 9">
    <name type="scientific">Clavelina lepadiformis</name>
    <name type="common">Light-bulb sea squirt</name>
    <name type="synonym">Ascidia lepadiformis</name>
    <dbReference type="NCBI Taxonomy" id="159417"/>
    <lineage>
        <taxon>Eukaryota</taxon>
        <taxon>Metazoa</taxon>
        <taxon>Chordata</taxon>
        <taxon>Tunicata</taxon>
        <taxon>Ascidiacea</taxon>
        <taxon>Aplousobranchia</taxon>
        <taxon>Clavelinidae</taxon>
        <taxon>Clavelina</taxon>
    </lineage>
</organism>
<dbReference type="Pfam" id="PF07717">
    <property type="entry name" value="OB_NTP_bind"/>
    <property type="match status" value="1"/>
</dbReference>
<dbReference type="Gene3D" id="1.25.40.20">
    <property type="entry name" value="Ankyrin repeat-containing domain"/>
    <property type="match status" value="1"/>
</dbReference>
<evidence type="ECO:0000256" key="5">
    <source>
        <dbReference type="ARBA" id="ARBA00022840"/>
    </source>
</evidence>
<sequence length="957" mass="106029">MLNYAALPQSAQCVLLTVVNFNLKEKKSDETDVDVEVQRLTMDEQRRNAPHAGTAAFSSRGLDKAIFDAWHGEDQAAFDEILHLIVSENAPANHRHCDTGVTPLMTMAAHGMLDQAEQLVALGADPCIKSPGGTTAKDMAQQGDHSEIIELLSTLCRRNIQRASSSDENNLLSLHRIQDVELIDFDLLMTVLRTICSSSDQGAILVFLPGYDEIVVLCDRVMGDCDITTTSDIRLFTLHAGMQSHELKEVYSSVPAGTRKIILATNIAESAVTISDVVFVVDTGKIVRQVQDSVREVNVLKHEWISRASAAQRAEKSALCRPGVCYRLYSTDQYAAMVDGHPPELLCTPLHELCLHVKLLDECSPIAQYFQHSLNLPANSTVNNAVNLLKTMDALDQFENLTELGQHLVDLPIEPRLGKMILYSVVLKCLDPILTIACSLSHKDPFIVPLDASVWRKAMESRTKFAAGTFSDHMCLLRAFQAWQKARSDGWEKEFCQKHFMSQAAMEKIVGMRSQLLGQLRATGFVRARGGSDIRDLNTNSENWAVVKAALCASLYPNILRADRKFKRLSSRMSKRVRFHHTSVLSQPVCGKNRQEAAVLESLPSDWLVYDEMTKATSRGLSFSICNTALSSACVALFAGPVYLSESDAILDPDNMGNPDGFPPDSDSESEDLDLGRMSTLSITNWIKITLEPALAHMIVQLRTKWYSLFTRRIRNPSKPWQQEDEAILSSVINILSSEDQTIGLTQPSGIGQRPRPVTHDDSGRSSQFIPRTPGSGKGNHTGATAAGKKQPKCLNFRGMPGIQKKQEESDTSTSNTTRQFCRDVEKDATIVVRRYFVITLNSLNDLRRSQAAGNIETSPEISSAFTKAVIDHEIYVFFAVKGVGQLQGFAKLEEPCDDVINIFSVHWLKTAALSSSLTQLTCNIWNSRIICYGLQEIDINLGDTLLKLWDLPQANC</sequence>
<dbReference type="EMBL" id="CAWYQH010000141">
    <property type="protein sequence ID" value="CAK8694794.1"/>
    <property type="molecule type" value="Genomic_DNA"/>
</dbReference>
<dbReference type="InterPro" id="IPR007502">
    <property type="entry name" value="Helicase-assoc_dom"/>
</dbReference>
<dbReference type="CDD" id="cd18791">
    <property type="entry name" value="SF2_C_RHA"/>
    <property type="match status" value="1"/>
</dbReference>
<dbReference type="Pfam" id="PF26026">
    <property type="entry name" value="RNA_hel_CTD"/>
    <property type="match status" value="1"/>
</dbReference>
<dbReference type="Proteomes" id="UP001642483">
    <property type="component" value="Unassembled WGS sequence"/>
</dbReference>
<evidence type="ECO:0000256" key="3">
    <source>
        <dbReference type="ARBA" id="ARBA00022801"/>
    </source>
</evidence>
<dbReference type="InterPro" id="IPR059023">
    <property type="entry name" value="RNA_hel_CTD"/>
</dbReference>
<dbReference type="PANTHER" id="PTHR18934">
    <property type="entry name" value="ATP-DEPENDENT RNA HELICASE"/>
    <property type="match status" value="1"/>
</dbReference>
<dbReference type="InterPro" id="IPR036770">
    <property type="entry name" value="Ankyrin_rpt-contain_sf"/>
</dbReference>
<dbReference type="InterPro" id="IPR027417">
    <property type="entry name" value="P-loop_NTPase"/>
</dbReference>
<evidence type="ECO:0000256" key="2">
    <source>
        <dbReference type="ARBA" id="ARBA00022741"/>
    </source>
</evidence>
<gene>
    <name evidence="8" type="ORF">CVLEPA_LOCUS28130</name>
</gene>
<dbReference type="SUPFAM" id="SSF52540">
    <property type="entry name" value="P-loop containing nucleoside triphosphate hydrolases"/>
    <property type="match status" value="1"/>
</dbReference>
<dbReference type="InterPro" id="IPR001650">
    <property type="entry name" value="Helicase_C-like"/>
</dbReference>
<evidence type="ECO:0000313" key="8">
    <source>
        <dbReference type="EMBL" id="CAK8694794.1"/>
    </source>
</evidence>
<dbReference type="InterPro" id="IPR048333">
    <property type="entry name" value="HA2_WH"/>
</dbReference>
<feature type="domain" description="Helicase C-terminal" evidence="7">
    <location>
        <begin position="184"/>
        <end position="361"/>
    </location>
</feature>
<dbReference type="Gene3D" id="3.10.590.10">
    <property type="entry name" value="ph1033 like domains"/>
    <property type="match status" value="1"/>
</dbReference>
<keyword evidence="4" id="KW-0347">Helicase</keyword>
<dbReference type="Pfam" id="PF00271">
    <property type="entry name" value="Helicase_C"/>
    <property type="match status" value="1"/>
</dbReference>
<evidence type="ECO:0000256" key="4">
    <source>
        <dbReference type="ARBA" id="ARBA00022806"/>
    </source>
</evidence>
<dbReference type="PROSITE" id="PS51194">
    <property type="entry name" value="HELICASE_CTER"/>
    <property type="match status" value="1"/>
</dbReference>
<reference evidence="8 9" key="1">
    <citation type="submission" date="2024-02" db="EMBL/GenBank/DDBJ databases">
        <authorList>
            <person name="Daric V."/>
            <person name="Darras S."/>
        </authorList>
    </citation>
    <scope>NUCLEOTIDE SEQUENCE [LARGE SCALE GENOMIC DNA]</scope>
</reference>
<evidence type="ECO:0000313" key="9">
    <source>
        <dbReference type="Proteomes" id="UP001642483"/>
    </source>
</evidence>
<name>A0ABP0GST5_CLALP</name>
<proteinExistence type="predicted"/>
<keyword evidence="5" id="KW-0067">ATP-binding</keyword>
<dbReference type="InterPro" id="IPR011709">
    <property type="entry name" value="DEAD-box_helicase_OB_fold"/>
</dbReference>
<feature type="region of interest" description="Disordered" evidence="6">
    <location>
        <begin position="744"/>
        <end position="798"/>
    </location>
</feature>
<dbReference type="Pfam" id="PF04408">
    <property type="entry name" value="WHD_HA2"/>
    <property type="match status" value="1"/>
</dbReference>
<evidence type="ECO:0000259" key="7">
    <source>
        <dbReference type="PROSITE" id="PS51194"/>
    </source>
</evidence>
<dbReference type="Gene3D" id="3.40.50.300">
    <property type="entry name" value="P-loop containing nucleotide triphosphate hydrolases"/>
    <property type="match status" value="1"/>
</dbReference>
<dbReference type="SMART" id="SM00847">
    <property type="entry name" value="HA2"/>
    <property type="match status" value="1"/>
</dbReference>
<protein>
    <recommendedName>
        <fullName evidence="1">RNA helicase</fullName>
        <ecNumber evidence="1">3.6.4.13</ecNumber>
    </recommendedName>
</protein>
<evidence type="ECO:0000256" key="6">
    <source>
        <dbReference type="SAM" id="MobiDB-lite"/>
    </source>
</evidence>
<dbReference type="Gene3D" id="1.20.120.1080">
    <property type="match status" value="1"/>
</dbReference>
<keyword evidence="9" id="KW-1185">Reference proteome</keyword>
<dbReference type="EC" id="3.6.4.13" evidence="1"/>
<dbReference type="SUPFAM" id="SSF48403">
    <property type="entry name" value="Ankyrin repeat"/>
    <property type="match status" value="1"/>
</dbReference>
<evidence type="ECO:0000256" key="1">
    <source>
        <dbReference type="ARBA" id="ARBA00012552"/>
    </source>
</evidence>
<comment type="caution">
    <text evidence="8">The sequence shown here is derived from an EMBL/GenBank/DDBJ whole genome shotgun (WGS) entry which is preliminary data.</text>
</comment>
<dbReference type="Pfam" id="PF04146">
    <property type="entry name" value="YTH"/>
    <property type="match status" value="1"/>
</dbReference>